<gene>
    <name evidence="6" type="ORF">Cfor_12919</name>
</gene>
<feature type="transmembrane region" description="Helical" evidence="4">
    <location>
        <begin position="471"/>
        <end position="498"/>
    </location>
</feature>
<name>A0A6L2PIT5_COPFO</name>
<dbReference type="Proteomes" id="UP000502823">
    <property type="component" value="Unassembled WGS sequence"/>
</dbReference>
<keyword evidence="7" id="KW-1185">Reference proteome</keyword>
<evidence type="ECO:0000256" key="4">
    <source>
        <dbReference type="SAM" id="Phobius"/>
    </source>
</evidence>
<comment type="caution">
    <text evidence="6">The sequence shown here is derived from an EMBL/GenBank/DDBJ whole genome shotgun (WGS) entry which is preliminary data.</text>
</comment>
<organism evidence="6 7">
    <name type="scientific">Coptotermes formosanus</name>
    <name type="common">Formosan subterranean termite</name>
    <dbReference type="NCBI Taxonomy" id="36987"/>
    <lineage>
        <taxon>Eukaryota</taxon>
        <taxon>Metazoa</taxon>
        <taxon>Ecdysozoa</taxon>
        <taxon>Arthropoda</taxon>
        <taxon>Hexapoda</taxon>
        <taxon>Insecta</taxon>
        <taxon>Pterygota</taxon>
        <taxon>Neoptera</taxon>
        <taxon>Polyneoptera</taxon>
        <taxon>Dictyoptera</taxon>
        <taxon>Blattodea</taxon>
        <taxon>Blattoidea</taxon>
        <taxon>Termitoidae</taxon>
        <taxon>Rhinotermitidae</taxon>
        <taxon>Coptotermes</taxon>
    </lineage>
</organism>
<keyword evidence="2" id="KW-0328">Glycosyltransferase</keyword>
<dbReference type="Pfam" id="PF00201">
    <property type="entry name" value="UDPGT"/>
    <property type="match status" value="1"/>
</dbReference>
<dbReference type="EMBL" id="BLKM01000300">
    <property type="protein sequence ID" value="GFG31350.1"/>
    <property type="molecule type" value="Genomic_DNA"/>
</dbReference>
<keyword evidence="4" id="KW-0812">Transmembrane</keyword>
<sequence>MARHWYMIATLVMAVASTVHSAKFLAIFPVPAKSHNIVFTALTRELARRGHHVTVISSFPEQPPVPNITDIEVKVFLPDVLLSNFFDTRDGTIIEESRLIWDSGVSYCFTILQHPEVQKLVHSEHHHFDAIILEAFSNDCFVGFAHKFKAALIQICPFGGANWMGAWVGNPTPYSYIPDPFLHYSHHMNFWERLVNTLVGVYWRVGHEFYSIPKQEAAMKQLFNFTEPVPPLTELLRKTSLLLVNNHFSLNYPKPLMPNLIEVGGMHVQPPKELSEDLQKYLDEASHGVIYFSMGSVLQGSQMPESMRTAFLEAFSKLKQRVLWKWETDSLPGQPSNVKLGKWLPQSDILAHPNVKLFITHGGLLSKQEAITRGVPLLGIPIYGDQRLNMRKAEISGYGILLEFENITTDSVLWAIRTALEPRYRENVQRVSRIYRDQPLTPLEQAAYWTEYVIRHKGAPHLRSAALDLAWYQYFLLDVIAVLALAFGAASAVTFLILRATFRKMCRSESKTKRLRACHLGRPLYKMATLFWKMNVLIFLTTCLHATDGANILGVFPMPAESHMAVHSPLMRELARRGHKVTVFSPFPEKSPIPNFTDIEFKVSYLTSDMFSMEKFSFFESMKMFWDIGINLCNVLIQDEALQKLIYDSKGHFDILITSACLFDCVFGICYVLDIPVIKMSPAGGTKWMDEWVGNTSPYAHVPNVFTDFGERMNFW</sequence>
<dbReference type="FunCoup" id="A0A6L2PIT5">
    <property type="interactions" value="212"/>
</dbReference>
<accession>A0A6L2PIT5</accession>
<proteinExistence type="inferred from homology"/>
<keyword evidence="4" id="KW-0472">Membrane</keyword>
<evidence type="ECO:0000256" key="3">
    <source>
        <dbReference type="ARBA" id="ARBA00022679"/>
    </source>
</evidence>
<evidence type="ECO:0000313" key="7">
    <source>
        <dbReference type="Proteomes" id="UP000502823"/>
    </source>
</evidence>
<dbReference type="PROSITE" id="PS00375">
    <property type="entry name" value="UDPGT"/>
    <property type="match status" value="1"/>
</dbReference>
<keyword evidence="3" id="KW-0808">Transferase</keyword>
<dbReference type="OrthoDB" id="5835829at2759"/>
<evidence type="ECO:0000256" key="1">
    <source>
        <dbReference type="ARBA" id="ARBA00009995"/>
    </source>
</evidence>
<dbReference type="InParanoid" id="A0A6L2PIT5"/>
<keyword evidence="4" id="KW-1133">Transmembrane helix</keyword>
<dbReference type="Gene3D" id="3.40.50.2000">
    <property type="entry name" value="Glycogen Phosphorylase B"/>
    <property type="match status" value="3"/>
</dbReference>
<feature type="signal peptide" evidence="5">
    <location>
        <begin position="1"/>
        <end position="21"/>
    </location>
</feature>
<dbReference type="CDD" id="cd03784">
    <property type="entry name" value="GT1_Gtf-like"/>
    <property type="match status" value="1"/>
</dbReference>
<evidence type="ECO:0000256" key="5">
    <source>
        <dbReference type="SAM" id="SignalP"/>
    </source>
</evidence>
<dbReference type="InterPro" id="IPR050271">
    <property type="entry name" value="UDP-glycosyltransferase"/>
</dbReference>
<keyword evidence="5" id="KW-0732">Signal</keyword>
<feature type="chain" id="PRO_5026906633" evidence="5">
    <location>
        <begin position="22"/>
        <end position="716"/>
    </location>
</feature>
<protein>
    <submittedName>
        <fullName evidence="6">Uncharacterized protein</fullName>
    </submittedName>
</protein>
<dbReference type="PANTHER" id="PTHR48043:SF159">
    <property type="entry name" value="EG:EG0003.4 PROTEIN-RELATED"/>
    <property type="match status" value="1"/>
</dbReference>
<dbReference type="FunFam" id="3.40.50.2000:FF:000050">
    <property type="entry name" value="UDP-glucuronosyltransferase"/>
    <property type="match status" value="1"/>
</dbReference>
<dbReference type="InterPro" id="IPR035595">
    <property type="entry name" value="UDP_glycos_trans_CS"/>
</dbReference>
<dbReference type="SUPFAM" id="SSF53756">
    <property type="entry name" value="UDP-Glycosyltransferase/glycogen phosphorylase"/>
    <property type="match status" value="2"/>
</dbReference>
<dbReference type="GO" id="GO:0008194">
    <property type="term" value="F:UDP-glycosyltransferase activity"/>
    <property type="evidence" value="ECO:0007669"/>
    <property type="project" value="InterPro"/>
</dbReference>
<comment type="similarity">
    <text evidence="1">Belongs to the UDP-glycosyltransferase family.</text>
</comment>
<dbReference type="InterPro" id="IPR002213">
    <property type="entry name" value="UDP_glucos_trans"/>
</dbReference>
<dbReference type="AlphaFoldDB" id="A0A6L2PIT5"/>
<reference evidence="7" key="1">
    <citation type="submission" date="2020-01" db="EMBL/GenBank/DDBJ databases">
        <title>Draft genome sequence of the Termite Coptotermes fromosanus.</title>
        <authorList>
            <person name="Itakura S."/>
            <person name="Yosikawa Y."/>
            <person name="Umezawa K."/>
        </authorList>
    </citation>
    <scope>NUCLEOTIDE SEQUENCE [LARGE SCALE GENOMIC DNA]</scope>
</reference>
<evidence type="ECO:0000256" key="2">
    <source>
        <dbReference type="ARBA" id="ARBA00022676"/>
    </source>
</evidence>
<evidence type="ECO:0000313" key="6">
    <source>
        <dbReference type="EMBL" id="GFG31350.1"/>
    </source>
</evidence>
<dbReference type="PANTHER" id="PTHR48043">
    <property type="entry name" value="EG:EG0003.4 PROTEIN-RELATED"/>
    <property type="match status" value="1"/>
</dbReference>